<proteinExistence type="predicted"/>
<dbReference type="Pfam" id="PF04796">
    <property type="entry name" value="RepA_C"/>
    <property type="match status" value="1"/>
</dbReference>
<dbReference type="Proteomes" id="UP001201985">
    <property type="component" value="Unassembled WGS sequence"/>
</dbReference>
<dbReference type="RefSeq" id="WP_241793501.1">
    <property type="nucleotide sequence ID" value="NZ_JALBUU010000039.1"/>
</dbReference>
<name>A0ABS9WAJ5_9PROT</name>
<gene>
    <name evidence="1" type="ORF">MON41_18120</name>
</gene>
<evidence type="ECO:0000313" key="2">
    <source>
        <dbReference type="Proteomes" id="UP001201985"/>
    </source>
</evidence>
<reference evidence="1 2" key="1">
    <citation type="submission" date="2022-03" db="EMBL/GenBank/DDBJ databases">
        <title>Complete genome analysis of Roseomonas KG 17.1 : a prolific producer of plant growth promoters.</title>
        <authorList>
            <person name="Saadouli I."/>
            <person name="Najjari A."/>
            <person name="Mosbah A."/>
            <person name="Ouzari H.I."/>
        </authorList>
    </citation>
    <scope>NUCLEOTIDE SEQUENCE [LARGE SCALE GENOMIC DNA]</scope>
    <source>
        <strain evidence="1 2">KG17-1</strain>
    </source>
</reference>
<comment type="caution">
    <text evidence="1">The sequence shown here is derived from an EMBL/GenBank/DDBJ whole genome shotgun (WGS) entry which is preliminary data.</text>
</comment>
<accession>A0ABS9WAJ5</accession>
<keyword evidence="2" id="KW-1185">Reference proteome</keyword>
<protein>
    <submittedName>
        <fullName evidence="1">Replication protein RepA</fullName>
    </submittedName>
</protein>
<organism evidence="1 2">
    <name type="scientific">Teichococcus vastitatis</name>
    <dbReference type="NCBI Taxonomy" id="2307076"/>
    <lineage>
        <taxon>Bacteria</taxon>
        <taxon>Pseudomonadati</taxon>
        <taxon>Pseudomonadota</taxon>
        <taxon>Alphaproteobacteria</taxon>
        <taxon>Acetobacterales</taxon>
        <taxon>Roseomonadaceae</taxon>
        <taxon>Roseomonas</taxon>
    </lineage>
</organism>
<dbReference type="InterPro" id="IPR006881">
    <property type="entry name" value="RepA_C"/>
</dbReference>
<evidence type="ECO:0000313" key="1">
    <source>
        <dbReference type="EMBL" id="MCI0755619.1"/>
    </source>
</evidence>
<dbReference type="EMBL" id="JALBUU010000039">
    <property type="protein sequence ID" value="MCI0755619.1"/>
    <property type="molecule type" value="Genomic_DNA"/>
</dbReference>
<sequence length="317" mass="35965">MTQRNNPQRMGAMGQVHQLILTHGIEAARRTAESRADRLCVEAAFEVMADEQASIGITHAGFAMAALPHKQTVETVWEREAGRVKLLVESGLDANRKPIGIPYGSIARMILLYLQTQAVKTRSREVELGASMNAWLGAMGITVGGKTYQIVREQSRRISRCRLTFFRRTDSAEMVTNGAFIRDAIMPLDSTPAQLPLWQERVRLDEGFYQSLIEHPLPLREEAVRQISSRSMAIDLYIWLAYRLHSLSEPVEVNWHALRRQFGESYKELRYFRRDVLPSLKLALAVYPEARVAVDERQGLILYPSPPPIPERKTLTG</sequence>